<dbReference type="GO" id="GO:0000815">
    <property type="term" value="C:ESCRT III complex"/>
    <property type="evidence" value="ECO:0007669"/>
    <property type="project" value="TreeGrafter"/>
</dbReference>
<dbReference type="VEuPathDB" id="VectorBase:ACUA014441"/>
<dbReference type="Pfam" id="PF25880">
    <property type="entry name" value="WHD_CHMP7_1st"/>
    <property type="match status" value="1"/>
</dbReference>
<dbReference type="STRING" id="139723.A0A182MBU3"/>
<reference evidence="3" key="1">
    <citation type="submission" date="2013-09" db="EMBL/GenBank/DDBJ databases">
        <title>The Genome Sequence of Anopheles culicifacies species A.</title>
        <authorList>
            <consortium name="The Broad Institute Genomics Platform"/>
            <person name="Neafsey D.E."/>
            <person name="Besansky N."/>
            <person name="Howell P."/>
            <person name="Walton C."/>
            <person name="Young S.K."/>
            <person name="Zeng Q."/>
            <person name="Gargeya S."/>
            <person name="Fitzgerald M."/>
            <person name="Haas B."/>
            <person name="Abouelleil A."/>
            <person name="Allen A.W."/>
            <person name="Alvarado L."/>
            <person name="Arachchi H.M."/>
            <person name="Berlin A.M."/>
            <person name="Chapman S.B."/>
            <person name="Gainer-Dewar J."/>
            <person name="Goldberg J."/>
            <person name="Griggs A."/>
            <person name="Gujja S."/>
            <person name="Hansen M."/>
            <person name="Howarth C."/>
            <person name="Imamovic A."/>
            <person name="Ireland A."/>
            <person name="Larimer J."/>
            <person name="McCowan C."/>
            <person name="Murphy C."/>
            <person name="Pearson M."/>
            <person name="Poon T.W."/>
            <person name="Priest M."/>
            <person name="Roberts A."/>
            <person name="Saif S."/>
            <person name="Shea T."/>
            <person name="Sisk P."/>
            <person name="Sykes S."/>
            <person name="Wortman J."/>
            <person name="Nusbaum C."/>
            <person name="Birren B."/>
        </authorList>
    </citation>
    <scope>NUCLEOTIDE SEQUENCE [LARGE SCALE GENOMIC DNA]</scope>
    <source>
        <strain evidence="3">A-37</strain>
    </source>
</reference>
<dbReference type="InterPro" id="IPR005024">
    <property type="entry name" value="Snf7_fam"/>
</dbReference>
<sequence>MEHKLEAKGEMVKTSTDISYLPECWDDDRRMGVLLAEFRPRQLNVTSYDTKMKFWKDLIHSFCNASGSSVISISMLKNQFRRKGTVPYCLNVVFVDMLTKGELCREGQLQILQRSGTYGLNLWTAMQMIKAPFYWGYETVLGSVTGSVNINENEDFIVTAIAQQHAKTIQNLIETRQLYNKLLQYEDLVVLLNETASIKRHGMEPAITLLEKSNRLTLEKITHAETSIVLIKFAEKNAVAQPITSIEKSIYELEQSENRLMKDISMIEHNINQTMDTVRECIKDGRKQMAKTYLKKKHFLDKNMQGKINALETLQSILLKIHNSQSDKNIIDAYKLGTVALKNAYATVGITIDQLDETIEEMNHVLEQHNAMLSMIGTVSETDVDELQLEQELGDLIDMKLDECNIDKKYSPMPPATSSITNSTTNVADFDKEIEKRLAALRVDATNGYKIADQAL</sequence>
<reference evidence="2" key="2">
    <citation type="submission" date="2020-05" db="UniProtKB">
        <authorList>
            <consortium name="EnsemblMetazoa"/>
        </authorList>
    </citation>
    <scope>IDENTIFICATION</scope>
    <source>
        <strain evidence="2">A-37</strain>
    </source>
</reference>
<evidence type="ECO:0008006" key="4">
    <source>
        <dbReference type="Google" id="ProtNLM"/>
    </source>
</evidence>
<dbReference type="Proteomes" id="UP000075883">
    <property type="component" value="Unassembled WGS sequence"/>
</dbReference>
<evidence type="ECO:0000313" key="2">
    <source>
        <dbReference type="EnsemblMetazoa" id="ACUA014441-PA"/>
    </source>
</evidence>
<dbReference type="GO" id="GO:0006900">
    <property type="term" value="P:vesicle budding from membrane"/>
    <property type="evidence" value="ECO:0007669"/>
    <property type="project" value="TreeGrafter"/>
</dbReference>
<organism evidence="2 3">
    <name type="scientific">Anopheles culicifacies</name>
    <dbReference type="NCBI Taxonomy" id="139723"/>
    <lineage>
        <taxon>Eukaryota</taxon>
        <taxon>Metazoa</taxon>
        <taxon>Ecdysozoa</taxon>
        <taxon>Arthropoda</taxon>
        <taxon>Hexapoda</taxon>
        <taxon>Insecta</taxon>
        <taxon>Pterygota</taxon>
        <taxon>Neoptera</taxon>
        <taxon>Endopterygota</taxon>
        <taxon>Diptera</taxon>
        <taxon>Nematocera</taxon>
        <taxon>Culicoidea</taxon>
        <taxon>Culicidae</taxon>
        <taxon>Anophelinae</taxon>
        <taxon>Anopheles</taxon>
        <taxon>culicifacies species complex</taxon>
    </lineage>
</organism>
<keyword evidence="3" id="KW-1185">Reference proteome</keyword>
<dbReference type="Gene3D" id="6.10.140.1230">
    <property type="match status" value="1"/>
</dbReference>
<dbReference type="PANTHER" id="PTHR22761:SF21">
    <property type="entry name" value="CHARGED MULTIVESICULAR BODY PROTEIN 7"/>
    <property type="match status" value="1"/>
</dbReference>
<dbReference type="PANTHER" id="PTHR22761">
    <property type="entry name" value="CHARGED MULTIVESICULAR BODY PROTEIN"/>
    <property type="match status" value="1"/>
</dbReference>
<dbReference type="GO" id="GO:0005771">
    <property type="term" value="C:multivesicular body"/>
    <property type="evidence" value="ECO:0007669"/>
    <property type="project" value="TreeGrafter"/>
</dbReference>
<dbReference type="GO" id="GO:0009898">
    <property type="term" value="C:cytoplasmic side of plasma membrane"/>
    <property type="evidence" value="ECO:0007669"/>
    <property type="project" value="TreeGrafter"/>
</dbReference>
<evidence type="ECO:0000256" key="1">
    <source>
        <dbReference type="ARBA" id="ARBA00006190"/>
    </source>
</evidence>
<accession>A0A182MBU3</accession>
<dbReference type="AlphaFoldDB" id="A0A182MBU3"/>
<dbReference type="EnsemblMetazoa" id="ACUA014441-RA">
    <property type="protein sequence ID" value="ACUA014441-PA"/>
    <property type="gene ID" value="ACUA014441"/>
</dbReference>
<dbReference type="EMBL" id="AXCM01004171">
    <property type="status" value="NOT_ANNOTATED_CDS"/>
    <property type="molecule type" value="Genomic_DNA"/>
</dbReference>
<dbReference type="GO" id="GO:0032511">
    <property type="term" value="P:late endosome to vacuole transport via multivesicular body sorting pathway"/>
    <property type="evidence" value="ECO:0007669"/>
    <property type="project" value="TreeGrafter"/>
</dbReference>
<comment type="similarity">
    <text evidence="1">Belongs to the SNF7 family.</text>
</comment>
<evidence type="ECO:0000313" key="3">
    <source>
        <dbReference type="Proteomes" id="UP000075883"/>
    </source>
</evidence>
<protein>
    <recommendedName>
        <fullName evidence="4">Charged multivesicular body protein 7</fullName>
    </recommendedName>
</protein>
<name>A0A182MBU3_9DIPT</name>
<proteinExistence type="inferred from homology"/>
<dbReference type="Pfam" id="PF03357">
    <property type="entry name" value="Snf7"/>
    <property type="match status" value="1"/>
</dbReference>